<protein>
    <submittedName>
        <fullName evidence="2">Alpha/beta hydrolase</fullName>
    </submittedName>
</protein>
<dbReference type="RefSeq" id="WP_343165247.1">
    <property type="nucleotide sequence ID" value="NZ_JBHRSV010000031.1"/>
</dbReference>
<comment type="caution">
    <text evidence="2">The sequence shown here is derived from an EMBL/GenBank/DDBJ whole genome shotgun (WGS) entry which is preliminary data.</text>
</comment>
<evidence type="ECO:0000313" key="2">
    <source>
        <dbReference type="EMBL" id="MFC2927403.1"/>
    </source>
</evidence>
<organism evidence="2 3">
    <name type="scientific">Hyphobacterium vulgare</name>
    <dbReference type="NCBI Taxonomy" id="1736751"/>
    <lineage>
        <taxon>Bacteria</taxon>
        <taxon>Pseudomonadati</taxon>
        <taxon>Pseudomonadota</taxon>
        <taxon>Alphaproteobacteria</taxon>
        <taxon>Maricaulales</taxon>
        <taxon>Maricaulaceae</taxon>
        <taxon>Hyphobacterium</taxon>
    </lineage>
</organism>
<sequence>MTRFLFIILTAALLSFGSAYADDWRSGSFVFTDWPGPPITIHYVEPDSVDTGDAPVVIVMHGVDRNADDYAANWRGLVAEHGFRVYAPEFSDADFPGAAMYNLGGIGTDGPYAYSAIEPLFTAIAERGGTAEGYYLFSHSAGAQFVHRAVLFEALPRLIMAFSANAGWYTLPDPATDWPYGLSGTSVDEAAIGAWLGRPLVVLLGDQDTDRRDPNLRRTAEAMAQGEHRYARGAFFMRTARDRAVELGVPFAWTAYNVPGVAHDNAGMAQAAALLIALDAEAAIGGED</sequence>
<keyword evidence="2" id="KW-0378">Hydrolase</keyword>
<accession>A0ABV7A189</accession>
<dbReference type="PANTHER" id="PTHR35560">
    <property type="entry name" value="BLL0132 PROTEIN"/>
    <property type="match status" value="1"/>
</dbReference>
<dbReference type="Gene3D" id="3.40.50.1820">
    <property type="entry name" value="alpha/beta hydrolase"/>
    <property type="match status" value="1"/>
</dbReference>
<evidence type="ECO:0000313" key="3">
    <source>
        <dbReference type="Proteomes" id="UP001595379"/>
    </source>
</evidence>
<name>A0ABV7A189_9PROT</name>
<dbReference type="InterPro" id="IPR029058">
    <property type="entry name" value="AB_hydrolase_fold"/>
</dbReference>
<feature type="signal peptide" evidence="1">
    <location>
        <begin position="1"/>
        <end position="21"/>
    </location>
</feature>
<dbReference type="PANTHER" id="PTHR35560:SF3">
    <property type="entry name" value="PEPTIDASE S9 PROLYL OLIGOPEPTIDASE CATALYTIC DOMAIN-CONTAINING PROTEIN"/>
    <property type="match status" value="1"/>
</dbReference>
<dbReference type="GO" id="GO:0016787">
    <property type="term" value="F:hydrolase activity"/>
    <property type="evidence" value="ECO:0007669"/>
    <property type="project" value="UniProtKB-KW"/>
</dbReference>
<dbReference type="EMBL" id="JBHRSV010000031">
    <property type="protein sequence ID" value="MFC2927403.1"/>
    <property type="molecule type" value="Genomic_DNA"/>
</dbReference>
<evidence type="ECO:0000256" key="1">
    <source>
        <dbReference type="SAM" id="SignalP"/>
    </source>
</evidence>
<feature type="chain" id="PRO_5047499354" evidence="1">
    <location>
        <begin position="22"/>
        <end position="288"/>
    </location>
</feature>
<dbReference type="SUPFAM" id="SSF53474">
    <property type="entry name" value="alpha/beta-Hydrolases"/>
    <property type="match status" value="1"/>
</dbReference>
<keyword evidence="3" id="KW-1185">Reference proteome</keyword>
<dbReference type="Proteomes" id="UP001595379">
    <property type="component" value="Unassembled WGS sequence"/>
</dbReference>
<gene>
    <name evidence="2" type="ORF">ACFOOR_14950</name>
</gene>
<reference evidence="3" key="1">
    <citation type="journal article" date="2019" name="Int. J. Syst. Evol. Microbiol.">
        <title>The Global Catalogue of Microorganisms (GCM) 10K type strain sequencing project: providing services to taxonomists for standard genome sequencing and annotation.</title>
        <authorList>
            <consortium name="The Broad Institute Genomics Platform"/>
            <consortium name="The Broad Institute Genome Sequencing Center for Infectious Disease"/>
            <person name="Wu L."/>
            <person name="Ma J."/>
        </authorList>
    </citation>
    <scope>NUCLEOTIDE SEQUENCE [LARGE SCALE GENOMIC DNA]</scope>
    <source>
        <strain evidence="3">KCTC 52487</strain>
    </source>
</reference>
<proteinExistence type="predicted"/>
<keyword evidence="1" id="KW-0732">Signal</keyword>